<evidence type="ECO:0000256" key="4">
    <source>
        <dbReference type="ARBA" id="ARBA00022723"/>
    </source>
</evidence>
<dbReference type="GO" id="GO:0004190">
    <property type="term" value="F:aspartic-type endopeptidase activity"/>
    <property type="evidence" value="ECO:0007669"/>
    <property type="project" value="UniProtKB-KW"/>
</dbReference>
<dbReference type="GO" id="GO:0008047">
    <property type="term" value="F:enzyme activator activity"/>
    <property type="evidence" value="ECO:0007669"/>
    <property type="project" value="InterPro"/>
</dbReference>
<keyword evidence="10" id="KW-0614">Plasmid</keyword>
<organism evidence="10 11">
    <name type="scientific">Afipia carboxidovorans (strain ATCC 49405 / DSM 1227 / KCTC 32145 / OM5)</name>
    <name type="common">Oligotropha carboxidovorans</name>
    <dbReference type="NCBI Taxonomy" id="504832"/>
    <lineage>
        <taxon>Bacteria</taxon>
        <taxon>Pseudomonadati</taxon>
        <taxon>Pseudomonadota</taxon>
        <taxon>Alphaproteobacteria</taxon>
        <taxon>Hyphomicrobiales</taxon>
        <taxon>Nitrobacteraceae</taxon>
        <taxon>Afipia</taxon>
    </lineage>
</organism>
<dbReference type="KEGG" id="ocg:OCA5_pHCG300610"/>
<dbReference type="CDD" id="cd06062">
    <property type="entry name" value="H2MP_MemB-H2up"/>
    <property type="match status" value="1"/>
</dbReference>
<comment type="similarity">
    <text evidence="1">Belongs to the peptidase A31 family.</text>
</comment>
<gene>
    <name evidence="10" type="primary">hoxM</name>
    <name evidence="10" type="ordered locus">OCA5_pHCG300610</name>
</gene>
<dbReference type="InterPro" id="IPR000671">
    <property type="entry name" value="Peptidase_A31"/>
</dbReference>
<dbReference type="NCBIfam" id="TIGR00140">
    <property type="entry name" value="hupD"/>
    <property type="match status" value="1"/>
</dbReference>
<dbReference type="NCBIfam" id="TIGR00072">
    <property type="entry name" value="hydrog_prot"/>
    <property type="match status" value="1"/>
</dbReference>
<evidence type="ECO:0000256" key="2">
    <source>
        <dbReference type="ARBA" id="ARBA00022596"/>
    </source>
</evidence>
<dbReference type="OrthoDB" id="9792731at2"/>
<evidence type="ECO:0000256" key="7">
    <source>
        <dbReference type="ARBA" id="ARBA00058324"/>
    </source>
</evidence>
<dbReference type="MEROPS" id="A31.002"/>
<feature type="binding site" evidence="9">
    <location>
        <position position="97"/>
    </location>
    <ligand>
        <name>Ni(2+)</name>
        <dbReference type="ChEBI" id="CHEBI:49786"/>
    </ligand>
</feature>
<evidence type="ECO:0000313" key="11">
    <source>
        <dbReference type="Proteomes" id="UP000007730"/>
    </source>
</evidence>
<evidence type="ECO:0000256" key="3">
    <source>
        <dbReference type="ARBA" id="ARBA00022670"/>
    </source>
</evidence>
<dbReference type="AlphaFoldDB" id="Q6LB94"/>
<dbReference type="PRINTS" id="PR00446">
    <property type="entry name" value="HYDRGNUPTAKE"/>
</dbReference>
<keyword evidence="5" id="KW-0064">Aspartyl protease</keyword>
<dbReference type="InterPro" id="IPR023430">
    <property type="entry name" value="Pept_HybD-like_dom_sf"/>
</dbReference>
<dbReference type="Gene3D" id="3.40.50.1450">
    <property type="entry name" value="HybD-like"/>
    <property type="match status" value="1"/>
</dbReference>
<evidence type="ECO:0000313" key="10">
    <source>
        <dbReference type="EMBL" id="AEI08135.1"/>
    </source>
</evidence>
<dbReference type="HOGENOM" id="CLU_099037_0_1_5"/>
<dbReference type="GO" id="GO:0016485">
    <property type="term" value="P:protein processing"/>
    <property type="evidence" value="ECO:0007669"/>
    <property type="project" value="InterPro"/>
</dbReference>
<evidence type="ECO:0000256" key="1">
    <source>
        <dbReference type="ARBA" id="ARBA00006814"/>
    </source>
</evidence>
<name>Q6LB94_AFIC5</name>
<proteinExistence type="inferred from homology"/>
<keyword evidence="4 9" id="KW-0479">Metal-binding</keyword>
<evidence type="ECO:0000256" key="8">
    <source>
        <dbReference type="ARBA" id="ARBA00067626"/>
    </source>
</evidence>
<dbReference type="Proteomes" id="UP000007730">
    <property type="component" value="Plasmid pHCG3"/>
</dbReference>
<evidence type="ECO:0000256" key="6">
    <source>
        <dbReference type="ARBA" id="ARBA00022801"/>
    </source>
</evidence>
<sequence>MSEESSILILGIGNVLWADEGFGVRAVERLHQQYAFPDTVTVMDGGTQGIFLLPHVQACSTLIILDAVDYGLPPGTLKLVEDDSVPAFMGAKKVSLHQAGFQEVLITAKMLGWTPRRILLVGLQPEMIEDYGGSLRPLIVSRIDDAIAAVLAELQRLNVPVQRRDSAAEELGPGALEQRLYESGRPSENAACRTGDERFLSDWSA</sequence>
<feature type="binding site" evidence="9">
    <location>
        <position position="66"/>
    </location>
    <ligand>
        <name>Ni(2+)</name>
        <dbReference type="ChEBI" id="CHEBI:49786"/>
    </ligand>
</feature>
<dbReference type="Pfam" id="PF01750">
    <property type="entry name" value="HycI"/>
    <property type="match status" value="1"/>
</dbReference>
<keyword evidence="2 9" id="KW-0533">Nickel</keyword>
<comment type="function">
    <text evidence="7">Not known. Could be involved in the processing of hydrogenase.</text>
</comment>
<dbReference type="RefSeq" id="WP_013913759.1">
    <property type="nucleotide sequence ID" value="NC_015689.1"/>
</dbReference>
<evidence type="ECO:0000256" key="5">
    <source>
        <dbReference type="ARBA" id="ARBA00022750"/>
    </source>
</evidence>
<dbReference type="SUPFAM" id="SSF53163">
    <property type="entry name" value="HybD-like"/>
    <property type="match status" value="1"/>
</dbReference>
<feature type="binding site" evidence="9">
    <location>
        <position position="20"/>
    </location>
    <ligand>
        <name>Ni(2+)</name>
        <dbReference type="ChEBI" id="CHEBI:49786"/>
    </ligand>
</feature>
<reference evidence="10 11" key="1">
    <citation type="journal article" date="2003" name="Gene">
        <title>Complete nucleotide sequence of the circular megaplasmid pHCG3 of Oligotropha carboxidovorans: function in the chemolithoautotrophic utilization of CO, H(2) and CO(2).</title>
        <authorList>
            <person name="Fuhrmann S."/>
            <person name="Ferner M."/>
            <person name="Jeffke T."/>
            <person name="Henne A."/>
            <person name="Gottschalk G."/>
            <person name="Meyer O."/>
        </authorList>
    </citation>
    <scope>NUCLEOTIDE SEQUENCE [LARGE SCALE GENOMIC DNA]</scope>
    <source>
        <strain evidence="11">ATCC 49405 / DSM 1227 / KCTC 32145 / OM5</strain>
        <plasmid evidence="10">pHCG3</plasmid>
    </source>
</reference>
<keyword evidence="11" id="KW-1185">Reference proteome</keyword>
<dbReference type="GO" id="GO:0003677">
    <property type="term" value="F:DNA binding"/>
    <property type="evidence" value="ECO:0007669"/>
    <property type="project" value="UniProtKB-KW"/>
</dbReference>
<protein>
    <recommendedName>
        <fullName evidence="8">Hydrogenase expression/formation protein HupD</fullName>
    </recommendedName>
</protein>
<evidence type="ECO:0000256" key="9">
    <source>
        <dbReference type="PIRSR" id="PIRSR604419-1"/>
    </source>
</evidence>
<dbReference type="FunFam" id="3.40.50.1450:FF:000002">
    <property type="entry name" value="Hydrogenase 1 maturation protease"/>
    <property type="match status" value="1"/>
</dbReference>
<keyword evidence="6" id="KW-0378">Hydrolase</keyword>
<reference evidence="10 11" key="2">
    <citation type="journal article" date="2011" name="J. Bacteriol.">
        <title>Complete genome sequences of the chemolithoautotrophic Oligotropha carboxidovorans strains OM4 and OM5.</title>
        <authorList>
            <person name="Volland S."/>
            <person name="Rachinger M."/>
            <person name="Strittmatter A."/>
            <person name="Daniel R."/>
            <person name="Gottschalk G."/>
            <person name="Meyer O."/>
        </authorList>
    </citation>
    <scope>NUCLEOTIDE SEQUENCE [LARGE SCALE GENOMIC DNA]</scope>
    <source>
        <strain evidence="11">ATCC 49405 / DSM 1227 / KCTC 32145 / OM5</strain>
    </source>
</reference>
<geneLocation type="plasmid" evidence="10 11">
    <name>pHCG3</name>
</geneLocation>
<dbReference type="GO" id="GO:0046872">
    <property type="term" value="F:metal ion binding"/>
    <property type="evidence" value="ECO:0007669"/>
    <property type="project" value="UniProtKB-KW"/>
</dbReference>
<dbReference type="InterPro" id="IPR004419">
    <property type="entry name" value="Pept_A31_hyd_express"/>
</dbReference>
<dbReference type="PANTHER" id="PTHR30302:SF1">
    <property type="entry name" value="HYDROGENASE 2 MATURATION PROTEASE"/>
    <property type="match status" value="1"/>
</dbReference>
<dbReference type="PANTHER" id="PTHR30302">
    <property type="entry name" value="HYDROGENASE 1 MATURATION PROTEASE"/>
    <property type="match status" value="1"/>
</dbReference>
<keyword evidence="10" id="KW-0371">Homeobox</keyword>
<dbReference type="EMBL" id="CP002827">
    <property type="protein sequence ID" value="AEI08135.1"/>
    <property type="molecule type" value="Genomic_DNA"/>
</dbReference>
<accession>Q6LB94</accession>
<keyword evidence="3" id="KW-0645">Protease</keyword>
<dbReference type="PATRIC" id="fig|504832.7.peg.3636"/>